<protein>
    <submittedName>
        <fullName evidence="1">Uncharacterized protein</fullName>
    </submittedName>
</protein>
<dbReference type="EMBL" id="KC821607">
    <property type="protein sequence ID" value="AGO47353.1"/>
    <property type="molecule type" value="Genomic_DNA"/>
</dbReference>
<evidence type="ECO:0000313" key="2">
    <source>
        <dbReference type="Proteomes" id="UP000014730"/>
    </source>
</evidence>
<keyword evidence="2" id="KW-1185">Reference proteome</keyword>
<dbReference type="GeneID" id="16880849"/>
<dbReference type="KEGG" id="vg:16880849"/>
<evidence type="ECO:0000313" key="1">
    <source>
        <dbReference type="EMBL" id="AGO47353.1"/>
    </source>
</evidence>
<dbReference type="RefSeq" id="YP_008241756.1">
    <property type="nucleotide sequence ID" value="NC_021799.1"/>
</dbReference>
<reference evidence="2" key="2">
    <citation type="submission" date="2013-03" db="EMBL/GenBank/DDBJ databases">
        <title>The Cellulophaga phages: a novel, diverse, and globally ubiquitous model system.</title>
        <authorList>
            <person name="Holmfeldt K."/>
            <person name="Solonenko N."/>
            <person name="Shah M."/>
            <person name="Corrier K."/>
            <person name="Riemann L."/>
            <person name="VerBerkmoes N.C."/>
            <person name="Sullivan M.B."/>
        </authorList>
    </citation>
    <scope>NUCLEOTIDE SEQUENCE [LARGE SCALE GENOMIC DNA]</scope>
</reference>
<sequence>MKELLIEFWKYAHENSLQNNNSTYEEDIDLFLHNRLKEFNLVSVMTCKCDSGLIWTVGGKCIQCDKPQIKIH</sequence>
<accession>R9ZZG7</accession>
<reference evidence="1 2" key="1">
    <citation type="journal article" date="2013" name="Proc. Natl. Acad. Sci. U.S.A.">
        <title>Twelve previously unknown phage genera are ubiquitous in global oceans.</title>
        <authorList>
            <person name="Holmfeldt K."/>
            <person name="Solonenko N."/>
            <person name="Shah M."/>
            <person name="Corrier K."/>
            <person name="Riemann L."/>
            <person name="Verberkmoes N.C."/>
            <person name="Sullivan M.B."/>
        </authorList>
    </citation>
    <scope>NUCLEOTIDE SEQUENCE [LARGE SCALE GENOMIC DNA]</scope>
    <source>
        <strain evidence="1">Phi19:1</strain>
    </source>
</reference>
<gene>
    <name evidence="1" type="ORF">Phi19:1_gp063</name>
</gene>
<organism evidence="1 2">
    <name type="scientific">Cellulophaga phage phi19:1</name>
    <dbReference type="NCBI Taxonomy" id="1327970"/>
    <lineage>
        <taxon>Viruses</taxon>
        <taxon>Duplodnaviria</taxon>
        <taxon>Heunggongvirae</taxon>
        <taxon>Uroviricota</taxon>
        <taxon>Caudoviricetes</taxon>
        <taxon>Assiduviridae</taxon>
        <taxon>Cellubavirus</taxon>
        <taxon>Cellubavirus phi19una</taxon>
    </lineage>
</organism>
<proteinExistence type="predicted"/>
<name>R9ZZG7_9CAUD</name>
<dbReference type="Proteomes" id="UP000014730">
    <property type="component" value="Segment"/>
</dbReference>